<evidence type="ECO:0000313" key="2">
    <source>
        <dbReference type="Proteomes" id="UP000182944"/>
    </source>
</evidence>
<gene>
    <name evidence="1" type="ORF">SAMN05444276_11130</name>
</gene>
<dbReference type="OrthoDB" id="7819637at2"/>
<reference evidence="2" key="1">
    <citation type="submission" date="2016-10" db="EMBL/GenBank/DDBJ databases">
        <authorList>
            <person name="Varghese N."/>
            <person name="Submissions S."/>
        </authorList>
    </citation>
    <scope>NUCLEOTIDE SEQUENCE [LARGE SCALE GENOMIC DNA]</scope>
    <source>
        <strain evidence="2">DSM 29303</strain>
    </source>
</reference>
<dbReference type="AlphaFoldDB" id="A0A1H3D4Z6"/>
<name>A0A1H3D4Z6_9RHOB</name>
<dbReference type="RefSeq" id="WP_036732777.1">
    <property type="nucleotide sequence ID" value="NZ_FNNA01000011.1"/>
</dbReference>
<evidence type="ECO:0000313" key="1">
    <source>
        <dbReference type="EMBL" id="SDX61445.1"/>
    </source>
</evidence>
<accession>A0A1H3D4Z6</accession>
<dbReference type="STRING" id="1545044.SAMN05444276_11130"/>
<protein>
    <submittedName>
        <fullName evidence="1">Uncharacterized protein</fullName>
    </submittedName>
</protein>
<sequence>MDDFYAARSSTMPPLTWTNFAPPFSRDLAYLAENGLLKVSVRLYGALLEQGSYEVEDDRQWFTIPEDRSPFHGLQDLRTHDVYRLFHEGSIRVSHFDAPKDRYCVVLKPEDGILVHKEELVVRREERHRAEARHGLGGRRRTSETVFQQRHEFSEIILGERTFLLGPIQARVVRILHDAASSELPWRHGKMVLAEAGSSCTRMSDLFKTQPEWRKLIQSDRRGRYRLNIRFS</sequence>
<dbReference type="EMBL" id="FNNA01000011">
    <property type="protein sequence ID" value="SDX61445.1"/>
    <property type="molecule type" value="Genomic_DNA"/>
</dbReference>
<keyword evidence="2" id="KW-1185">Reference proteome</keyword>
<dbReference type="Proteomes" id="UP000182944">
    <property type="component" value="Unassembled WGS sequence"/>
</dbReference>
<organism evidence="1 2">
    <name type="scientific">Paracoccus sanguinis</name>
    <dbReference type="NCBI Taxonomy" id="1545044"/>
    <lineage>
        <taxon>Bacteria</taxon>
        <taxon>Pseudomonadati</taxon>
        <taxon>Pseudomonadota</taxon>
        <taxon>Alphaproteobacteria</taxon>
        <taxon>Rhodobacterales</taxon>
        <taxon>Paracoccaceae</taxon>
        <taxon>Paracoccus</taxon>
    </lineage>
</organism>
<proteinExistence type="predicted"/>